<keyword evidence="10" id="KW-1003">Cell membrane</keyword>
<dbReference type="GO" id="GO:0016463">
    <property type="term" value="F:P-type zinc transporter activity"/>
    <property type="evidence" value="ECO:0007669"/>
    <property type="project" value="UniProtKB-EC"/>
</dbReference>
<keyword evidence="6 10" id="KW-1133">Transmembrane helix</keyword>
<dbReference type="AlphaFoldDB" id="A0A5B9DQH2"/>
<evidence type="ECO:0000256" key="7">
    <source>
        <dbReference type="ARBA" id="ARBA00023136"/>
    </source>
</evidence>
<comment type="catalytic activity">
    <reaction evidence="9">
        <text>Zn(2+)(in) + ATP + H2O = Zn(2+)(out) + ADP + phosphate + H(+)</text>
        <dbReference type="Rhea" id="RHEA:20621"/>
        <dbReference type="ChEBI" id="CHEBI:15377"/>
        <dbReference type="ChEBI" id="CHEBI:15378"/>
        <dbReference type="ChEBI" id="CHEBI:29105"/>
        <dbReference type="ChEBI" id="CHEBI:30616"/>
        <dbReference type="ChEBI" id="CHEBI:43474"/>
        <dbReference type="ChEBI" id="CHEBI:456216"/>
        <dbReference type="EC" id="7.2.2.12"/>
    </reaction>
</comment>
<dbReference type="InterPro" id="IPR023298">
    <property type="entry name" value="ATPase_P-typ_TM_dom_sf"/>
</dbReference>
<feature type="transmembrane region" description="Helical" evidence="10">
    <location>
        <begin position="565"/>
        <end position="584"/>
    </location>
</feature>
<feature type="transmembrane region" description="Helical" evidence="10">
    <location>
        <begin position="232"/>
        <end position="251"/>
    </location>
</feature>
<keyword evidence="10" id="KW-0547">Nucleotide-binding</keyword>
<dbReference type="SFLD" id="SFLDF00027">
    <property type="entry name" value="p-type_atpase"/>
    <property type="match status" value="1"/>
</dbReference>
<dbReference type="PROSITE" id="PS00154">
    <property type="entry name" value="ATPASE_E1_E2"/>
    <property type="match status" value="1"/>
</dbReference>
<dbReference type="Pfam" id="PF00702">
    <property type="entry name" value="Hydrolase"/>
    <property type="match status" value="1"/>
</dbReference>
<feature type="transmembrane region" description="Helical" evidence="10">
    <location>
        <begin position="257"/>
        <end position="278"/>
    </location>
</feature>
<keyword evidence="7 10" id="KW-0472">Membrane</keyword>
<feature type="domain" description="P-type ATPase A" evidence="11">
    <location>
        <begin position="119"/>
        <end position="216"/>
    </location>
</feature>
<keyword evidence="10" id="KW-0067">ATP-binding</keyword>
<keyword evidence="5" id="KW-1278">Translocase</keyword>
<dbReference type="SUPFAM" id="SSF56784">
    <property type="entry name" value="HAD-like"/>
    <property type="match status" value="1"/>
</dbReference>
<dbReference type="InterPro" id="IPR036412">
    <property type="entry name" value="HAD-like_sf"/>
</dbReference>
<dbReference type="GO" id="GO:0005524">
    <property type="term" value="F:ATP binding"/>
    <property type="evidence" value="ECO:0007669"/>
    <property type="project" value="UniProtKB-UniRule"/>
</dbReference>
<evidence type="ECO:0000256" key="8">
    <source>
        <dbReference type="ARBA" id="ARBA00039097"/>
    </source>
</evidence>
<dbReference type="SFLD" id="SFLDG00002">
    <property type="entry name" value="C1.7:_P-type_atpase_like"/>
    <property type="match status" value="1"/>
</dbReference>
<comment type="similarity">
    <text evidence="2 10">Belongs to the cation transport ATPase (P-type) (TC 3.A.3) family. Type IB subfamily.</text>
</comment>
<evidence type="ECO:0000313" key="12">
    <source>
        <dbReference type="EMBL" id="QEE20614.1"/>
    </source>
</evidence>
<evidence type="ECO:0000256" key="3">
    <source>
        <dbReference type="ARBA" id="ARBA00022692"/>
    </source>
</evidence>
<dbReference type="NCBIfam" id="TIGR01494">
    <property type="entry name" value="ATPase_P-type"/>
    <property type="match status" value="1"/>
</dbReference>
<dbReference type="GO" id="GO:0046872">
    <property type="term" value="F:metal ion binding"/>
    <property type="evidence" value="ECO:0007669"/>
    <property type="project" value="UniProtKB-KW"/>
</dbReference>
<dbReference type="InterPro" id="IPR051014">
    <property type="entry name" value="Cation_Transport_ATPase_IB"/>
</dbReference>
<reference evidence="12 13" key="1">
    <citation type="journal article" date="2015" name="Int. J. Syst. Evol. Microbiol.">
        <title>Youhaiella tibetensis gen. nov., sp. nov., isolated from subsurface sediment.</title>
        <authorList>
            <person name="Wang Y.X."/>
            <person name="Huang F.Q."/>
            <person name="Nogi Y."/>
            <person name="Pang S.J."/>
            <person name="Wang P.K."/>
            <person name="Lv J."/>
        </authorList>
    </citation>
    <scope>NUCLEOTIDE SEQUENCE [LARGE SCALE GENOMIC DNA]</scope>
    <source>
        <strain evidence="13">fig4</strain>
    </source>
</reference>
<feature type="transmembrane region" description="Helical" evidence="10">
    <location>
        <begin position="67"/>
        <end position="93"/>
    </location>
</feature>
<feature type="transmembrane region" description="Helical" evidence="10">
    <location>
        <begin position="12"/>
        <end position="31"/>
    </location>
</feature>
<dbReference type="InterPro" id="IPR044492">
    <property type="entry name" value="P_typ_ATPase_HD_dom"/>
</dbReference>
<dbReference type="Proteomes" id="UP000321062">
    <property type="component" value="Chromosome"/>
</dbReference>
<evidence type="ECO:0000256" key="5">
    <source>
        <dbReference type="ARBA" id="ARBA00022967"/>
    </source>
</evidence>
<sequence length="609" mass="62858">MFAALQKYLSEILVAIAALGIALGFASGWLGPEWPQRIWTVATLPVLAALLFQIWGSLRRGDVGLDVVAALSMASALLIGETLAANVVALMYAGGQLLEGFASGRAKREMTALIGRVSHSAMRYDGEGLEETPIADLVPGDRLMIRHGEVLPVDGKVTQGVAVLDQSALTGEPLPVERRIDEEALSGSANAGPAFDMVATRPAAESTYAAIVRLVQGAQESKAPMTRLADRYAVVFLVVTVALAVAAWYFSGDVTRAVAVLVVATPCPLIIAVPVAIISGMSRSARSGALIKGGDVLEALAQVKVAVLDKTGTLTHGYPEIDEVRSGPGRTGDELLRLAASLDQASAHVMAAALVHAAKTRELTLTLPTAVVEDAGAGLEGIVDGHKVVVGGSGYVRSRSASGDPAQFRDGLRPGQAVVAVAIDGAVAGIIVMADPIRDDADKLLTNLRGAGIDKIVLASGDRQDVVDEFRTQLHLEEAHGDLTPDQKVAVVTGERSAGPVLMVGDGVNDAPALAAADVGVAMGARGTAASSEAAGVVLLVDRLSPLIDALRIAHRSLGIARQSVFVGLGLSFAGMIAAALGYLPPVQGALLQEAIDVVVILNALRALR</sequence>
<dbReference type="SFLD" id="SFLDS00003">
    <property type="entry name" value="Haloacid_Dehalogenase"/>
    <property type="match status" value="1"/>
</dbReference>
<dbReference type="OrthoDB" id="7762541at2"/>
<dbReference type="RefSeq" id="WP_147656029.1">
    <property type="nucleotide sequence ID" value="NZ_BMFM01000001.1"/>
</dbReference>
<dbReference type="Gene3D" id="3.40.50.1000">
    <property type="entry name" value="HAD superfamily/HAD-like"/>
    <property type="match status" value="1"/>
</dbReference>
<dbReference type="PANTHER" id="PTHR48085:SF5">
    <property type="entry name" value="CADMIUM_ZINC-TRANSPORTING ATPASE HMA4-RELATED"/>
    <property type="match status" value="1"/>
</dbReference>
<proteinExistence type="inferred from homology"/>
<evidence type="ECO:0000256" key="4">
    <source>
        <dbReference type="ARBA" id="ARBA00022723"/>
    </source>
</evidence>
<evidence type="ECO:0000256" key="1">
    <source>
        <dbReference type="ARBA" id="ARBA00004370"/>
    </source>
</evidence>
<dbReference type="Gene3D" id="2.70.150.10">
    <property type="entry name" value="Calcium-transporting ATPase, cytoplasmic transduction domain A"/>
    <property type="match status" value="1"/>
</dbReference>
<dbReference type="GO" id="GO:0015086">
    <property type="term" value="F:cadmium ion transmembrane transporter activity"/>
    <property type="evidence" value="ECO:0007669"/>
    <property type="project" value="TreeGrafter"/>
</dbReference>
<dbReference type="InterPro" id="IPR018303">
    <property type="entry name" value="ATPase_P-typ_P_site"/>
</dbReference>
<dbReference type="InterPro" id="IPR059000">
    <property type="entry name" value="ATPase_P-type_domA"/>
</dbReference>
<dbReference type="SUPFAM" id="SSF81653">
    <property type="entry name" value="Calcium ATPase, transduction domain A"/>
    <property type="match status" value="1"/>
</dbReference>
<dbReference type="EC" id="7.2.2.12" evidence="8"/>
<keyword evidence="13" id="KW-1185">Reference proteome</keyword>
<name>A0A5B9DQH2_9HYPH</name>
<keyword evidence="12" id="KW-0378">Hydrolase</keyword>
<dbReference type="PRINTS" id="PR00119">
    <property type="entry name" value="CATATPASE"/>
</dbReference>
<dbReference type="NCBIfam" id="TIGR01525">
    <property type="entry name" value="ATPase-IB_hvy"/>
    <property type="match status" value="1"/>
</dbReference>
<dbReference type="InterPro" id="IPR008250">
    <property type="entry name" value="ATPase_P-typ_transduc_dom_A_sf"/>
</dbReference>
<gene>
    <name evidence="12" type="primary">cadA</name>
    <name evidence="12" type="ORF">FNA67_10725</name>
</gene>
<evidence type="ECO:0000256" key="6">
    <source>
        <dbReference type="ARBA" id="ARBA00022989"/>
    </source>
</evidence>
<dbReference type="EMBL" id="CP041690">
    <property type="protein sequence ID" value="QEE20614.1"/>
    <property type="molecule type" value="Genomic_DNA"/>
</dbReference>
<keyword evidence="3 10" id="KW-0812">Transmembrane</keyword>
<dbReference type="NCBIfam" id="TIGR01512">
    <property type="entry name" value="ATPase-IB2_Cd"/>
    <property type="match status" value="1"/>
</dbReference>
<accession>A0A5B9DQH2</accession>
<organism evidence="12 13">
    <name type="scientific">Paradevosia tibetensis</name>
    <dbReference type="NCBI Taxonomy" id="1447062"/>
    <lineage>
        <taxon>Bacteria</taxon>
        <taxon>Pseudomonadati</taxon>
        <taxon>Pseudomonadota</taxon>
        <taxon>Alphaproteobacteria</taxon>
        <taxon>Hyphomicrobiales</taxon>
        <taxon>Devosiaceae</taxon>
        <taxon>Paradevosia</taxon>
    </lineage>
</organism>
<dbReference type="InterPro" id="IPR001757">
    <property type="entry name" value="P_typ_ATPase"/>
</dbReference>
<dbReference type="GO" id="GO:0005886">
    <property type="term" value="C:plasma membrane"/>
    <property type="evidence" value="ECO:0007669"/>
    <property type="project" value="UniProtKB-SubCell"/>
</dbReference>
<dbReference type="SUPFAM" id="SSF81665">
    <property type="entry name" value="Calcium ATPase, transmembrane domain M"/>
    <property type="match status" value="1"/>
</dbReference>
<keyword evidence="4 10" id="KW-0479">Metal-binding</keyword>
<dbReference type="Pfam" id="PF00122">
    <property type="entry name" value="E1-E2_ATPase"/>
    <property type="match status" value="1"/>
</dbReference>
<dbReference type="InterPro" id="IPR023214">
    <property type="entry name" value="HAD_sf"/>
</dbReference>
<dbReference type="PANTHER" id="PTHR48085">
    <property type="entry name" value="CADMIUM/ZINC-TRANSPORTING ATPASE HMA2-RELATED"/>
    <property type="match status" value="1"/>
</dbReference>
<protein>
    <recommendedName>
        <fullName evidence="8">P-type Zn(2+) transporter</fullName>
        <ecNumber evidence="8">7.2.2.12</ecNumber>
    </recommendedName>
</protein>
<comment type="subcellular location">
    <subcellularLocation>
        <location evidence="10">Cell membrane</location>
    </subcellularLocation>
    <subcellularLocation>
        <location evidence="1">Membrane</location>
    </subcellularLocation>
</comment>
<evidence type="ECO:0000256" key="2">
    <source>
        <dbReference type="ARBA" id="ARBA00006024"/>
    </source>
</evidence>
<evidence type="ECO:0000256" key="10">
    <source>
        <dbReference type="RuleBase" id="RU362081"/>
    </source>
</evidence>
<dbReference type="Gene3D" id="3.40.1110.10">
    <property type="entry name" value="Calcium-transporting ATPase, cytoplasmic domain N"/>
    <property type="match status" value="1"/>
</dbReference>
<evidence type="ECO:0000256" key="9">
    <source>
        <dbReference type="ARBA" id="ARBA00047308"/>
    </source>
</evidence>
<evidence type="ECO:0000313" key="13">
    <source>
        <dbReference type="Proteomes" id="UP000321062"/>
    </source>
</evidence>
<dbReference type="InterPro" id="IPR027256">
    <property type="entry name" value="P-typ_ATPase_IB"/>
</dbReference>
<feature type="transmembrane region" description="Helical" evidence="10">
    <location>
        <begin position="38"/>
        <end position="55"/>
    </location>
</feature>
<dbReference type="InterPro" id="IPR023299">
    <property type="entry name" value="ATPase_P-typ_cyto_dom_N"/>
</dbReference>
<evidence type="ECO:0000259" key="11">
    <source>
        <dbReference type="Pfam" id="PF00122"/>
    </source>
</evidence>
<dbReference type="GO" id="GO:0016887">
    <property type="term" value="F:ATP hydrolysis activity"/>
    <property type="evidence" value="ECO:0007669"/>
    <property type="project" value="InterPro"/>
</dbReference>
<dbReference type="KEGG" id="yti:FNA67_10725"/>